<dbReference type="AlphaFoldDB" id="A0A1R1PIF9"/>
<dbReference type="Proteomes" id="UP000188320">
    <property type="component" value="Unassembled WGS sequence"/>
</dbReference>
<accession>A0A1R1PIF9</accession>
<dbReference type="EMBL" id="LSSK01001083">
    <property type="protein sequence ID" value="OMH80771.1"/>
    <property type="molecule type" value="Genomic_DNA"/>
</dbReference>
<sequence>MEWARQAQVARKAVDIYMVHFACITPIGNAMAVPTNEAKIVPHIGSAIYPTLPMNASAATQAKNIIKKTDPGTSLYVFISFTCMSLLYSQTCIIVDAADAKAKPVDRAA</sequence>
<gene>
    <name evidence="1" type="ORF">AX774_g5781</name>
</gene>
<evidence type="ECO:0000313" key="1">
    <source>
        <dbReference type="EMBL" id="OMH80771.1"/>
    </source>
</evidence>
<organism evidence="1 2">
    <name type="scientific">Zancudomyces culisetae</name>
    <name type="common">Gut fungus</name>
    <name type="synonym">Smittium culisetae</name>
    <dbReference type="NCBI Taxonomy" id="1213189"/>
    <lineage>
        <taxon>Eukaryota</taxon>
        <taxon>Fungi</taxon>
        <taxon>Fungi incertae sedis</taxon>
        <taxon>Zoopagomycota</taxon>
        <taxon>Kickxellomycotina</taxon>
        <taxon>Harpellomycetes</taxon>
        <taxon>Harpellales</taxon>
        <taxon>Legeriomycetaceae</taxon>
        <taxon>Zancudomyces</taxon>
    </lineage>
</organism>
<reference evidence="2" key="1">
    <citation type="submission" date="2017-01" db="EMBL/GenBank/DDBJ databases">
        <authorList>
            <person name="Wang Y."/>
            <person name="White M."/>
            <person name="Kvist S."/>
            <person name="Moncalvo J.-M."/>
        </authorList>
    </citation>
    <scope>NUCLEOTIDE SEQUENCE [LARGE SCALE GENOMIC DNA]</scope>
    <source>
        <strain evidence="2">COL-18-3</strain>
    </source>
</reference>
<comment type="caution">
    <text evidence="1">The sequence shown here is derived from an EMBL/GenBank/DDBJ whole genome shotgun (WGS) entry which is preliminary data.</text>
</comment>
<name>A0A1R1PIF9_ZANCU</name>
<keyword evidence="2" id="KW-1185">Reference proteome</keyword>
<proteinExistence type="predicted"/>
<evidence type="ECO:0000313" key="2">
    <source>
        <dbReference type="Proteomes" id="UP000188320"/>
    </source>
</evidence>
<protein>
    <submittedName>
        <fullName evidence="1">Uncharacterized protein</fullName>
    </submittedName>
</protein>